<keyword evidence="8 12" id="KW-0862">Zinc</keyword>
<dbReference type="InterPro" id="IPR016192">
    <property type="entry name" value="APOBEC/CMP_deaminase_Zn-bd"/>
</dbReference>
<evidence type="ECO:0000313" key="15">
    <source>
        <dbReference type="Proteomes" id="UP001597357"/>
    </source>
</evidence>
<dbReference type="EC" id="3.5.4.5" evidence="4 12"/>
<dbReference type="Proteomes" id="UP001597357">
    <property type="component" value="Unassembled WGS sequence"/>
</dbReference>
<evidence type="ECO:0000256" key="1">
    <source>
        <dbReference type="ARBA" id="ARBA00001947"/>
    </source>
</evidence>
<keyword evidence="15" id="KW-1185">Reference proteome</keyword>
<feature type="domain" description="CMP/dCMP-type deaminase" evidence="13">
    <location>
        <begin position="21"/>
        <end position="158"/>
    </location>
</feature>
<dbReference type="Pfam" id="PF00383">
    <property type="entry name" value="dCMP_cyt_deam_1"/>
    <property type="match status" value="1"/>
</dbReference>
<dbReference type="CDD" id="cd01283">
    <property type="entry name" value="cytidine_deaminase"/>
    <property type="match status" value="1"/>
</dbReference>
<evidence type="ECO:0000256" key="2">
    <source>
        <dbReference type="ARBA" id="ARBA00003949"/>
    </source>
</evidence>
<dbReference type="InterPro" id="IPR006262">
    <property type="entry name" value="Cyt_deam_tetra"/>
</dbReference>
<comment type="catalytic activity">
    <reaction evidence="10 12">
        <text>2'-deoxycytidine + H2O + H(+) = 2'-deoxyuridine + NH4(+)</text>
        <dbReference type="Rhea" id="RHEA:13433"/>
        <dbReference type="ChEBI" id="CHEBI:15377"/>
        <dbReference type="ChEBI" id="CHEBI:15378"/>
        <dbReference type="ChEBI" id="CHEBI:15698"/>
        <dbReference type="ChEBI" id="CHEBI:16450"/>
        <dbReference type="ChEBI" id="CHEBI:28938"/>
        <dbReference type="EC" id="3.5.4.5"/>
    </reaction>
</comment>
<evidence type="ECO:0000256" key="11">
    <source>
        <dbReference type="ARBA" id="ARBA00049558"/>
    </source>
</evidence>
<comment type="cofactor">
    <cofactor evidence="1 12">
        <name>Zn(2+)</name>
        <dbReference type="ChEBI" id="CHEBI:29105"/>
    </cofactor>
</comment>
<dbReference type="NCBIfam" id="TIGR01354">
    <property type="entry name" value="cyt_deam_tetra"/>
    <property type="match status" value="1"/>
</dbReference>
<gene>
    <name evidence="14" type="primary">cdd</name>
    <name evidence="14" type="ORF">ACFSQ0_01285</name>
</gene>
<dbReference type="GO" id="GO:0004126">
    <property type="term" value="F:cytidine deaminase activity"/>
    <property type="evidence" value="ECO:0007669"/>
    <property type="project" value="UniProtKB-EC"/>
</dbReference>
<dbReference type="NCBIfam" id="NF004064">
    <property type="entry name" value="PRK05578.1"/>
    <property type="match status" value="1"/>
</dbReference>
<dbReference type="PANTHER" id="PTHR11644:SF2">
    <property type="entry name" value="CYTIDINE DEAMINASE"/>
    <property type="match status" value="1"/>
</dbReference>
<keyword evidence="6 12" id="KW-0479">Metal-binding</keyword>
<comment type="caution">
    <text evidence="14">The sequence shown here is derived from an EMBL/GenBank/DDBJ whole genome shotgun (WGS) entry which is preliminary data.</text>
</comment>
<dbReference type="PANTHER" id="PTHR11644">
    <property type="entry name" value="CYTIDINE DEAMINASE"/>
    <property type="match status" value="1"/>
</dbReference>
<dbReference type="PROSITE" id="PS00903">
    <property type="entry name" value="CYT_DCMP_DEAMINASES_1"/>
    <property type="match status" value="1"/>
</dbReference>
<organism evidence="14 15">
    <name type="scientific">Mesonia sediminis</name>
    <dbReference type="NCBI Taxonomy" id="1703946"/>
    <lineage>
        <taxon>Bacteria</taxon>
        <taxon>Pseudomonadati</taxon>
        <taxon>Bacteroidota</taxon>
        <taxon>Flavobacteriia</taxon>
        <taxon>Flavobacteriales</taxon>
        <taxon>Flavobacteriaceae</taxon>
        <taxon>Mesonia</taxon>
    </lineage>
</organism>
<dbReference type="InterPro" id="IPR016193">
    <property type="entry name" value="Cytidine_deaminase-like"/>
</dbReference>
<evidence type="ECO:0000259" key="13">
    <source>
        <dbReference type="PROSITE" id="PS51747"/>
    </source>
</evidence>
<dbReference type="RefSeq" id="WP_379043068.1">
    <property type="nucleotide sequence ID" value="NZ_JBHULZ010000006.1"/>
</dbReference>
<evidence type="ECO:0000256" key="6">
    <source>
        <dbReference type="ARBA" id="ARBA00022723"/>
    </source>
</evidence>
<keyword evidence="7 12" id="KW-0378">Hydrolase</keyword>
<dbReference type="EMBL" id="JBHULZ010000006">
    <property type="protein sequence ID" value="MFD2696616.1"/>
    <property type="molecule type" value="Genomic_DNA"/>
</dbReference>
<comment type="similarity">
    <text evidence="3 12">Belongs to the cytidine and deoxycytidylate deaminase family.</text>
</comment>
<protein>
    <recommendedName>
        <fullName evidence="5 12">Cytidine deaminase</fullName>
        <ecNumber evidence="4 12">3.5.4.5</ecNumber>
    </recommendedName>
    <alternativeName>
        <fullName evidence="9 12">Cytidine aminohydrolase</fullName>
    </alternativeName>
</protein>
<dbReference type="Gene3D" id="3.40.140.10">
    <property type="entry name" value="Cytidine Deaminase, domain 2"/>
    <property type="match status" value="1"/>
</dbReference>
<name>A0ABW5SA93_9FLAO</name>
<proteinExistence type="inferred from homology"/>
<evidence type="ECO:0000256" key="5">
    <source>
        <dbReference type="ARBA" id="ARBA00018266"/>
    </source>
</evidence>
<evidence type="ECO:0000256" key="4">
    <source>
        <dbReference type="ARBA" id="ARBA00012783"/>
    </source>
</evidence>
<evidence type="ECO:0000313" key="14">
    <source>
        <dbReference type="EMBL" id="MFD2696616.1"/>
    </source>
</evidence>
<evidence type="ECO:0000256" key="9">
    <source>
        <dbReference type="ARBA" id="ARBA00032005"/>
    </source>
</evidence>
<evidence type="ECO:0000256" key="7">
    <source>
        <dbReference type="ARBA" id="ARBA00022801"/>
    </source>
</evidence>
<evidence type="ECO:0000256" key="10">
    <source>
        <dbReference type="ARBA" id="ARBA00049252"/>
    </source>
</evidence>
<evidence type="ECO:0000256" key="8">
    <source>
        <dbReference type="ARBA" id="ARBA00022833"/>
    </source>
</evidence>
<accession>A0ABW5SA93</accession>
<dbReference type="SUPFAM" id="SSF53927">
    <property type="entry name" value="Cytidine deaminase-like"/>
    <property type="match status" value="1"/>
</dbReference>
<sequence length="160" mass="17357">MQKKQLAIALKIYAQEHELPAEVAALMQEAKKTRANAYAPYSKFKVGAAIQLSNGEVVTGNNQENAAYPSGMCAERTAIYSAGARFPEARIEAIAICVKAHNQIISQPASPCGACRQAMAEYEQKQKTPIPVYFMGETGPVYKVDAVLDLLPLAFDSSFL</sequence>
<comment type="catalytic activity">
    <reaction evidence="11 12">
        <text>cytidine + H2O + H(+) = uridine + NH4(+)</text>
        <dbReference type="Rhea" id="RHEA:16069"/>
        <dbReference type="ChEBI" id="CHEBI:15377"/>
        <dbReference type="ChEBI" id="CHEBI:15378"/>
        <dbReference type="ChEBI" id="CHEBI:16704"/>
        <dbReference type="ChEBI" id="CHEBI:17562"/>
        <dbReference type="ChEBI" id="CHEBI:28938"/>
        <dbReference type="EC" id="3.5.4.5"/>
    </reaction>
</comment>
<evidence type="ECO:0000256" key="12">
    <source>
        <dbReference type="RuleBase" id="RU364006"/>
    </source>
</evidence>
<dbReference type="PROSITE" id="PS51747">
    <property type="entry name" value="CYT_DCMP_DEAMINASES_2"/>
    <property type="match status" value="1"/>
</dbReference>
<dbReference type="InterPro" id="IPR050202">
    <property type="entry name" value="Cyt/Deoxycyt_deaminase"/>
</dbReference>
<reference evidence="15" key="1">
    <citation type="journal article" date="2019" name="Int. J. Syst. Evol. Microbiol.">
        <title>The Global Catalogue of Microorganisms (GCM) 10K type strain sequencing project: providing services to taxonomists for standard genome sequencing and annotation.</title>
        <authorList>
            <consortium name="The Broad Institute Genomics Platform"/>
            <consortium name="The Broad Institute Genome Sequencing Center for Infectious Disease"/>
            <person name="Wu L."/>
            <person name="Ma J."/>
        </authorList>
    </citation>
    <scope>NUCLEOTIDE SEQUENCE [LARGE SCALE GENOMIC DNA]</scope>
    <source>
        <strain evidence="15">KCTC 42255</strain>
    </source>
</reference>
<comment type="function">
    <text evidence="2 12">This enzyme scavenges exogenous and endogenous cytidine and 2'-deoxycytidine for UMP synthesis.</text>
</comment>
<evidence type="ECO:0000256" key="3">
    <source>
        <dbReference type="ARBA" id="ARBA00006576"/>
    </source>
</evidence>
<dbReference type="InterPro" id="IPR002125">
    <property type="entry name" value="CMP_dCMP_dom"/>
</dbReference>